<name>A0ABV7TS72_9NEIS</name>
<dbReference type="Proteomes" id="UP001595636">
    <property type="component" value="Unassembled WGS sequence"/>
</dbReference>
<dbReference type="InterPro" id="IPR011890">
    <property type="entry name" value="SMC_prok"/>
</dbReference>
<keyword evidence="5 6" id="KW-0238">DNA-binding</keyword>
<sequence>MRLTHIKLAGFKSFVDPTNIAVPGQLVAVIGPNGCGKSNVIDAVRWVLGESSAKQLRGESMQDVIFNGSSTRKPVSRASVELVFDNGDGQLTGPWGQYAEVAIKRVLTRQGESSYYINNQQVRRRDITDLFLGTGVGARGYAVIEQGMISRIIEARPEELRAYLEEAAGVSRYKERRRETENRLADTRDNLTRIEDLKLELSRQVERLTEQAEVAANYQDMRGALTFKQNLLALARREEAARQEAAARGELARIETEEAALEAAHTHLETELETVRETHYAASDAVHEAQQALFEANAGLARLEEQQRHQLQSRERLERELGNARQERQLLAENRSQVAAELDDWLPRREEAQLRMEEAQMGLEDGADSLPSAEAEFRVADQRLTQMTAQIANLTRERDLARQQGEHQRRSIEQLAAREQALRQELSALNLPDAAALDTAQQQMAAAQSALDAVRARLAADEAKQADLSSEREQLDKQLAQLGADAARAEAEVTALDAVLAREAAGEQLAGWLEAQQLASAPALWQSLQVDEHWRVALEALLADRLAARAAALQDAMPPAPLTLVDGNAPAAVGASVRPTLLAQVTVATPFAAALADWLHGVYCADSLPAAIARRQELAAGECWITPEGHRVGRNSISYHAAGSGDGMMARKAARDAAAERLAGIEPEIAQLQRRRDGAVATLGMLAEVVRAQKGALSRLEGELNAATLEHVKLDQAARQGAARLSAIHAEQARLADERSLAQDSISESELQAEENAMQLEELQDTLEEARLARLNAETGLELARNRTRDAERMVHEIRLALATAEQKVAELARRARELEERDLQLAERLETLAIEADSVEEAAPDDALQEALALRETREQGLAAARDALNALTETLRQHSQRQQEVNAALPALREARSEWLLKHQEARLNLERFNEELQTAGADEAELLPHLNDNVKPNALAAEIARLARAIEGLGAVNLAALQELEEAQKRGDYLASQTDDLMQAMATLEEAIAKIDGETRDMLQETYAAVNAKMSEFFPTLFGGGRAELVLTGEDLLSAGIQIIAQPPGKKNSTIHLLSGGEKALTAMSLVFSLFSLNPAPFCLLDEVDAPLDDANTSRFCDLVKQMAAGTQFLYISHNRLTMEMAEQLVGVTMQEQGVSRIVAVDIVEALKMRESS</sequence>
<protein>
    <recommendedName>
        <fullName evidence="6">Chromosome partition protein Smc</fullName>
    </recommendedName>
</protein>
<feature type="coiled-coil region" evidence="6">
    <location>
        <begin position="377"/>
        <end position="404"/>
    </location>
</feature>
<comment type="subcellular location">
    <subcellularLocation>
        <location evidence="6">Cytoplasm</location>
    </subcellularLocation>
</comment>
<feature type="coiled-coil region" evidence="6">
    <location>
        <begin position="690"/>
        <end position="717"/>
    </location>
</feature>
<evidence type="ECO:0000256" key="4">
    <source>
        <dbReference type="ARBA" id="ARBA00023054"/>
    </source>
</evidence>
<feature type="coiled-coil region" evidence="6">
    <location>
        <begin position="237"/>
        <end position="334"/>
    </location>
</feature>
<accession>A0ABV7TS72</accession>
<dbReference type="PIRSF" id="PIRSF005719">
    <property type="entry name" value="SMC"/>
    <property type="match status" value="1"/>
</dbReference>
<evidence type="ECO:0000256" key="6">
    <source>
        <dbReference type="HAMAP-Rule" id="MF_01894"/>
    </source>
</evidence>
<dbReference type="NCBIfam" id="TIGR02168">
    <property type="entry name" value="SMC_prok_B"/>
    <property type="match status" value="1"/>
</dbReference>
<dbReference type="Gene3D" id="3.40.50.300">
    <property type="entry name" value="P-loop containing nucleotide triphosphate hydrolases"/>
    <property type="match status" value="2"/>
</dbReference>
<dbReference type="CDD" id="cd03278">
    <property type="entry name" value="ABC_SMC_barmotin"/>
    <property type="match status" value="2"/>
</dbReference>
<dbReference type="Pfam" id="PF02463">
    <property type="entry name" value="SMC_N"/>
    <property type="match status" value="1"/>
</dbReference>
<evidence type="ECO:0000313" key="9">
    <source>
        <dbReference type="Proteomes" id="UP001595636"/>
    </source>
</evidence>
<comment type="function">
    <text evidence="6">Required for chromosome condensation and partitioning.</text>
</comment>
<dbReference type="InterPro" id="IPR024704">
    <property type="entry name" value="SMC"/>
</dbReference>
<reference evidence="9" key="1">
    <citation type="journal article" date="2019" name="Int. J. Syst. Evol. Microbiol.">
        <title>The Global Catalogue of Microorganisms (GCM) 10K type strain sequencing project: providing services to taxonomists for standard genome sequencing and annotation.</title>
        <authorList>
            <consortium name="The Broad Institute Genomics Platform"/>
            <consortium name="The Broad Institute Genome Sequencing Center for Infectious Disease"/>
            <person name="Wu L."/>
            <person name="Ma J."/>
        </authorList>
    </citation>
    <scope>NUCLEOTIDE SEQUENCE [LARGE SCALE GENOMIC DNA]</scope>
    <source>
        <strain evidence="9">KCTC 42195</strain>
    </source>
</reference>
<comment type="caution">
    <text evidence="8">The sequence shown here is derived from an EMBL/GenBank/DDBJ whole genome shotgun (WGS) entry which is preliminary data.</text>
</comment>
<feature type="binding site" evidence="6">
    <location>
        <begin position="32"/>
        <end position="39"/>
    </location>
    <ligand>
        <name>ATP</name>
        <dbReference type="ChEBI" id="CHEBI:30616"/>
    </ligand>
</feature>
<dbReference type="EMBL" id="JBHRYH010000011">
    <property type="protein sequence ID" value="MFC3625596.1"/>
    <property type="molecule type" value="Genomic_DNA"/>
</dbReference>
<evidence type="ECO:0000256" key="1">
    <source>
        <dbReference type="ARBA" id="ARBA00022490"/>
    </source>
</evidence>
<dbReference type="PANTHER" id="PTHR43977">
    <property type="entry name" value="STRUCTURAL MAINTENANCE OF CHROMOSOMES PROTEIN 3"/>
    <property type="match status" value="1"/>
</dbReference>
<evidence type="ECO:0000256" key="2">
    <source>
        <dbReference type="ARBA" id="ARBA00022741"/>
    </source>
</evidence>
<keyword evidence="1 6" id="KW-0963">Cytoplasm</keyword>
<dbReference type="SUPFAM" id="SSF52540">
    <property type="entry name" value="P-loop containing nucleoside triphosphate hydrolases"/>
    <property type="match status" value="1"/>
</dbReference>
<proteinExistence type="inferred from homology"/>
<evidence type="ECO:0000256" key="3">
    <source>
        <dbReference type="ARBA" id="ARBA00022840"/>
    </source>
</evidence>
<feature type="coiled-coil region" evidence="6">
    <location>
        <begin position="746"/>
        <end position="836"/>
    </location>
</feature>
<dbReference type="HAMAP" id="MF_01894">
    <property type="entry name" value="Smc_prok"/>
    <property type="match status" value="1"/>
</dbReference>
<feature type="coiled-coil region" evidence="6">
    <location>
        <begin position="863"/>
        <end position="925"/>
    </location>
</feature>
<dbReference type="RefSeq" id="WP_390277257.1">
    <property type="nucleotide sequence ID" value="NZ_JBHRYH010000011.1"/>
</dbReference>
<evidence type="ECO:0000313" key="8">
    <source>
        <dbReference type="EMBL" id="MFC3625596.1"/>
    </source>
</evidence>
<comment type="similarity">
    <text evidence="6">Belongs to the SMC family.</text>
</comment>
<feature type="domain" description="RecF/RecN/SMC N-terminal" evidence="7">
    <location>
        <begin position="3"/>
        <end position="1143"/>
    </location>
</feature>
<comment type="subunit">
    <text evidence="6">Homodimer.</text>
</comment>
<evidence type="ECO:0000259" key="7">
    <source>
        <dbReference type="Pfam" id="PF02463"/>
    </source>
</evidence>
<keyword evidence="2 6" id="KW-0547">Nucleotide-binding</keyword>
<keyword evidence="4 6" id="KW-0175">Coiled coil</keyword>
<comment type="domain">
    <text evidence="6">Contains large globular domains required for ATP hydrolysis at each terminus and a third globular domain forming a flexible hinge near the middle of the molecule. These domains are separated by coiled-coil structures.</text>
</comment>
<dbReference type="InterPro" id="IPR003395">
    <property type="entry name" value="RecF/RecN/SMC_N"/>
</dbReference>
<keyword evidence="3 6" id="KW-0067">ATP-binding</keyword>
<feature type="coiled-coil region" evidence="6">
    <location>
        <begin position="437"/>
        <end position="492"/>
    </location>
</feature>
<feature type="coiled-coil region" evidence="6">
    <location>
        <begin position="170"/>
        <end position="211"/>
    </location>
</feature>
<organism evidence="8 9">
    <name type="scientific">Vogesella amnigena</name>
    <dbReference type="NCBI Taxonomy" id="1507449"/>
    <lineage>
        <taxon>Bacteria</taxon>
        <taxon>Pseudomonadati</taxon>
        <taxon>Pseudomonadota</taxon>
        <taxon>Betaproteobacteria</taxon>
        <taxon>Neisseriales</taxon>
        <taxon>Chromobacteriaceae</taxon>
        <taxon>Vogesella</taxon>
    </lineage>
</organism>
<evidence type="ECO:0000256" key="5">
    <source>
        <dbReference type="ARBA" id="ARBA00023125"/>
    </source>
</evidence>
<keyword evidence="9" id="KW-1185">Reference proteome</keyword>
<gene>
    <name evidence="6 8" type="primary">smc</name>
    <name evidence="8" type="ORF">ACFOKJ_05460</name>
</gene>
<dbReference type="InterPro" id="IPR027417">
    <property type="entry name" value="P-loop_NTPase"/>
</dbReference>